<dbReference type="GO" id="GO:0055052">
    <property type="term" value="C:ATP-binding cassette (ABC) transporter complex, substrate-binding subunit-containing"/>
    <property type="evidence" value="ECO:0007669"/>
    <property type="project" value="TreeGrafter"/>
</dbReference>
<dbReference type="EMBL" id="CP067089">
    <property type="protein sequence ID" value="QQO09174.1"/>
    <property type="molecule type" value="Genomic_DNA"/>
</dbReference>
<dbReference type="PANTHER" id="PTHR30061">
    <property type="entry name" value="MALTOSE-BINDING PERIPLASMIC PROTEIN"/>
    <property type="match status" value="1"/>
</dbReference>
<dbReference type="KEGG" id="bhc:JFL75_19950"/>
<keyword evidence="6" id="KW-1185">Reference proteome</keyword>
<dbReference type="RefSeq" id="WP_215626479.1">
    <property type="nucleotide sequence ID" value="NZ_CP067089.2"/>
</dbReference>
<evidence type="ECO:0000313" key="6">
    <source>
        <dbReference type="Proteomes" id="UP000595917"/>
    </source>
</evidence>
<dbReference type="CDD" id="cd13585">
    <property type="entry name" value="PBP2_TMBP_like"/>
    <property type="match status" value="1"/>
</dbReference>
<comment type="similarity">
    <text evidence="1">Belongs to the bacterial solute-binding protein 1 family.</text>
</comment>
<dbReference type="GO" id="GO:0015768">
    <property type="term" value="P:maltose transport"/>
    <property type="evidence" value="ECO:0007669"/>
    <property type="project" value="TreeGrafter"/>
</dbReference>
<dbReference type="AlphaFoldDB" id="A0A7T7XMN2"/>
<dbReference type="Proteomes" id="UP000595917">
    <property type="component" value="Chromosome"/>
</dbReference>
<protein>
    <submittedName>
        <fullName evidence="5">Sugar ABC transporter substrate-binding protein</fullName>
    </submittedName>
</protein>
<feature type="chain" id="PRO_5031144103" evidence="4">
    <location>
        <begin position="23"/>
        <end position="411"/>
    </location>
</feature>
<dbReference type="GO" id="GO:1901982">
    <property type="term" value="F:maltose binding"/>
    <property type="evidence" value="ECO:0007669"/>
    <property type="project" value="TreeGrafter"/>
</dbReference>
<evidence type="ECO:0000313" key="5">
    <source>
        <dbReference type="EMBL" id="QQO09174.1"/>
    </source>
</evidence>
<dbReference type="Pfam" id="PF13416">
    <property type="entry name" value="SBP_bac_8"/>
    <property type="match status" value="1"/>
</dbReference>
<sequence>MKKLRTMLILAIALAAAGTVFAGGGGDGKAQSGGTAKTLNVVLSYSKEKTVLYECLDQFTKETGIALNIQYMPLSDVRKQINIMVAGNSLPDVIDVDGTDTYTYAKMGILADITGRVTSELETDKFYDDVMSFSRVDGRYYGLPFTSNNVCLYYNKELLSRAGVAKVPETWDELLAACERIKNNTSAYGFAVSAGQNTDTPFHFFPVYYQAGGGTGDTIKLDSPEAIRALNYYRTLLDRGYMPVEVATYNAADIANQFAAGNIAMMFDGPWRLASVQRDAGFEFGIAELPAGPAGKASVLGGHNWVVVDNENVNASWEFIKFMNRPDIMAKYSEAENYIPARKDVAESSAYFSRAPINTFITMAANAKAKPVMAFSKLNDIMTEMVQSVVIGTRTPEQATRAAGNAYEAAK</sequence>
<name>A0A7T7XMN2_9SPIR</name>
<evidence type="ECO:0000256" key="1">
    <source>
        <dbReference type="ARBA" id="ARBA00008520"/>
    </source>
</evidence>
<dbReference type="SUPFAM" id="SSF53850">
    <property type="entry name" value="Periplasmic binding protein-like II"/>
    <property type="match status" value="1"/>
</dbReference>
<proteinExistence type="inferred from homology"/>
<organism evidence="5 6">
    <name type="scientific">Breznakiella homolactica</name>
    <dbReference type="NCBI Taxonomy" id="2798577"/>
    <lineage>
        <taxon>Bacteria</taxon>
        <taxon>Pseudomonadati</taxon>
        <taxon>Spirochaetota</taxon>
        <taxon>Spirochaetia</taxon>
        <taxon>Spirochaetales</taxon>
        <taxon>Breznakiellaceae</taxon>
        <taxon>Breznakiella</taxon>
    </lineage>
</organism>
<keyword evidence="2" id="KW-0813">Transport</keyword>
<evidence type="ECO:0000256" key="2">
    <source>
        <dbReference type="ARBA" id="ARBA00022448"/>
    </source>
</evidence>
<gene>
    <name evidence="5" type="ORF">JFL75_19950</name>
</gene>
<evidence type="ECO:0000256" key="4">
    <source>
        <dbReference type="SAM" id="SignalP"/>
    </source>
</evidence>
<dbReference type="Gene3D" id="3.40.190.10">
    <property type="entry name" value="Periplasmic binding protein-like II"/>
    <property type="match status" value="2"/>
</dbReference>
<dbReference type="GO" id="GO:0042956">
    <property type="term" value="P:maltodextrin transmembrane transport"/>
    <property type="evidence" value="ECO:0007669"/>
    <property type="project" value="TreeGrafter"/>
</dbReference>
<reference evidence="5" key="1">
    <citation type="submission" date="2021-01" db="EMBL/GenBank/DDBJ databases">
        <title>Description of Breznakiella homolactica.</title>
        <authorList>
            <person name="Song Y."/>
            <person name="Brune A."/>
        </authorList>
    </citation>
    <scope>NUCLEOTIDE SEQUENCE</scope>
    <source>
        <strain evidence="5">RmG30</strain>
    </source>
</reference>
<evidence type="ECO:0000256" key="3">
    <source>
        <dbReference type="ARBA" id="ARBA00022729"/>
    </source>
</evidence>
<accession>A0A7T7XMN2</accession>
<dbReference type="PANTHER" id="PTHR30061:SF50">
    <property type="entry name" value="MALTOSE_MALTODEXTRIN-BINDING PERIPLASMIC PROTEIN"/>
    <property type="match status" value="1"/>
</dbReference>
<dbReference type="InterPro" id="IPR006059">
    <property type="entry name" value="SBP"/>
</dbReference>
<keyword evidence="3 4" id="KW-0732">Signal</keyword>
<feature type="signal peptide" evidence="4">
    <location>
        <begin position="1"/>
        <end position="22"/>
    </location>
</feature>